<dbReference type="RefSeq" id="WP_092531039.1">
    <property type="nucleotide sequence ID" value="NZ_FOWW01000005.1"/>
</dbReference>
<dbReference type="STRING" id="587909.SAMN05421810_105168"/>
<keyword evidence="3" id="KW-0472">Membrane</keyword>
<evidence type="ECO:0000256" key="2">
    <source>
        <dbReference type="SAM" id="MobiDB-lite"/>
    </source>
</evidence>
<dbReference type="OrthoDB" id="9782542at2"/>
<dbReference type="InterPro" id="IPR004474">
    <property type="entry name" value="LytR_CpsA_psr"/>
</dbReference>
<evidence type="ECO:0000256" key="1">
    <source>
        <dbReference type="ARBA" id="ARBA00006068"/>
    </source>
</evidence>
<evidence type="ECO:0000256" key="3">
    <source>
        <dbReference type="SAM" id="Phobius"/>
    </source>
</evidence>
<dbReference type="Gene3D" id="3.40.630.190">
    <property type="entry name" value="LCP protein"/>
    <property type="match status" value="1"/>
</dbReference>
<evidence type="ECO:0000313" key="5">
    <source>
        <dbReference type="EMBL" id="SFQ20566.1"/>
    </source>
</evidence>
<feature type="domain" description="Cell envelope-related transcriptional attenuator" evidence="4">
    <location>
        <begin position="233"/>
        <end position="402"/>
    </location>
</feature>
<feature type="transmembrane region" description="Helical" evidence="3">
    <location>
        <begin position="144"/>
        <end position="165"/>
    </location>
</feature>
<proteinExistence type="inferred from homology"/>
<evidence type="ECO:0000313" key="6">
    <source>
        <dbReference type="Proteomes" id="UP000198727"/>
    </source>
</evidence>
<dbReference type="InterPro" id="IPR050922">
    <property type="entry name" value="LytR/CpsA/Psr_CW_biosynth"/>
</dbReference>
<feature type="compositionally biased region" description="Basic and acidic residues" evidence="2">
    <location>
        <begin position="28"/>
        <end position="63"/>
    </location>
</feature>
<dbReference type="PANTHER" id="PTHR33392:SF6">
    <property type="entry name" value="POLYISOPRENYL-TEICHOIC ACID--PEPTIDOGLYCAN TEICHOIC ACID TRANSFERASE TAGU"/>
    <property type="match status" value="1"/>
</dbReference>
<feature type="compositionally biased region" description="Basic and acidic residues" evidence="2">
    <location>
        <begin position="7"/>
        <end position="17"/>
    </location>
</feature>
<keyword evidence="6" id="KW-1185">Reference proteome</keyword>
<sequence>MTGGDDGPERDPEREGSGESEVGDTGTADEHTADRGDAGEDAAHDDTGEHGAALEDAAEHGTAEEDPAGGAGTAEDGGDSAAGESTTAEDHEDYEDHTAEGGGGAAASPRRFVPSPHPRSAPPASESRLAEPARSRRGRRAGHAVGRVLLALLSAVALVATGYAYTRLDDLRDNVHTTDALDLHDEDPVAPPADDGATDILLVGTDARTDMQGNPLPLDVLRALRTESKAGINTDTLILLRVPKDGGRPTGVSIPRDTWVSVPQGGHAKINSVYGVAKAAAAERLRREGARDQAAIERESDQAGRRALVKTVQEFTQVRIDHYAEVGLLGFYLLTEALGGVKVCLRHATEDKDSGADFRAGPQVVSGGEALSFVRQRKNLPRGDLDRIVRQQAFLASALHQVLSAGTLTNPGKLDQLTDAVHRSLVTDPDLDLLKFAEQAKDIASGDIEFVTIPVVTVGARSEDGQSIVEVNLAEVRRFIAGLVPTDSGATGAAEATAGVRGGGGAAGSNGAGGGAARQITAEDVPCVN</sequence>
<dbReference type="Pfam" id="PF03816">
    <property type="entry name" value="LytR_cpsA_psr"/>
    <property type="match status" value="1"/>
</dbReference>
<feature type="region of interest" description="Disordered" evidence="2">
    <location>
        <begin position="1"/>
        <end position="141"/>
    </location>
</feature>
<comment type="similarity">
    <text evidence="1">Belongs to the LytR/CpsA/Psr (LCP) family.</text>
</comment>
<name>A0A1I5WMF3_9PSEU</name>
<evidence type="ECO:0000259" key="4">
    <source>
        <dbReference type="Pfam" id="PF03816"/>
    </source>
</evidence>
<organism evidence="5 6">
    <name type="scientific">Amycolatopsis arida</name>
    <dbReference type="NCBI Taxonomy" id="587909"/>
    <lineage>
        <taxon>Bacteria</taxon>
        <taxon>Bacillati</taxon>
        <taxon>Actinomycetota</taxon>
        <taxon>Actinomycetes</taxon>
        <taxon>Pseudonocardiales</taxon>
        <taxon>Pseudonocardiaceae</taxon>
        <taxon>Amycolatopsis</taxon>
    </lineage>
</organism>
<dbReference type="EMBL" id="FOWW01000005">
    <property type="protein sequence ID" value="SFQ20566.1"/>
    <property type="molecule type" value="Genomic_DNA"/>
</dbReference>
<dbReference type="NCBIfam" id="TIGR00350">
    <property type="entry name" value="lytR_cpsA_psr"/>
    <property type="match status" value="1"/>
</dbReference>
<gene>
    <name evidence="5" type="ORF">SAMN05421810_105168</name>
</gene>
<keyword evidence="3" id="KW-0812">Transmembrane</keyword>
<protein>
    <submittedName>
        <fullName evidence="5">Cell envelope-related function transcriptional attenuator common domain-containing protein</fullName>
    </submittedName>
</protein>
<reference evidence="6" key="1">
    <citation type="submission" date="2016-10" db="EMBL/GenBank/DDBJ databases">
        <authorList>
            <person name="Varghese N."/>
            <person name="Submissions S."/>
        </authorList>
    </citation>
    <scope>NUCLEOTIDE SEQUENCE [LARGE SCALE GENOMIC DNA]</scope>
    <source>
        <strain evidence="6">CGMCC 4.5579</strain>
    </source>
</reference>
<dbReference type="PANTHER" id="PTHR33392">
    <property type="entry name" value="POLYISOPRENYL-TEICHOIC ACID--PEPTIDOGLYCAN TEICHOIC ACID TRANSFERASE TAGU"/>
    <property type="match status" value="1"/>
</dbReference>
<keyword evidence="3" id="KW-1133">Transmembrane helix</keyword>
<accession>A0A1I5WMF3</accession>
<dbReference type="AlphaFoldDB" id="A0A1I5WMF3"/>
<dbReference type="Proteomes" id="UP000198727">
    <property type="component" value="Unassembled WGS sequence"/>
</dbReference>